<dbReference type="Proteomes" id="UP000004995">
    <property type="component" value="Unassembled WGS sequence"/>
</dbReference>
<dbReference type="AlphaFoldDB" id="K3ZG17"/>
<keyword evidence="2" id="KW-1185">Reference proteome</keyword>
<protein>
    <submittedName>
        <fullName evidence="1">Uncharacterized protein</fullName>
    </submittedName>
</protein>
<dbReference type="HOGENOM" id="CLU_3035960_0_0_1"/>
<sequence>MMIIIPSNKILLIPMQNHEQYLQGIVNVIMAVTQVHWFRCTFCVIFRKYVTRIFV</sequence>
<dbReference type="EnsemblPlants" id="KQL13564">
    <property type="protein sequence ID" value="KQL13564"/>
    <property type="gene ID" value="SETIT_025519mg"/>
</dbReference>
<dbReference type="EMBL" id="AGNK02001460">
    <property type="status" value="NOT_ANNOTATED_CDS"/>
    <property type="molecule type" value="Genomic_DNA"/>
</dbReference>
<dbReference type="InParanoid" id="K3ZG17"/>
<organism evidence="1 2">
    <name type="scientific">Setaria italica</name>
    <name type="common">Foxtail millet</name>
    <name type="synonym">Panicum italicum</name>
    <dbReference type="NCBI Taxonomy" id="4555"/>
    <lineage>
        <taxon>Eukaryota</taxon>
        <taxon>Viridiplantae</taxon>
        <taxon>Streptophyta</taxon>
        <taxon>Embryophyta</taxon>
        <taxon>Tracheophyta</taxon>
        <taxon>Spermatophyta</taxon>
        <taxon>Magnoliopsida</taxon>
        <taxon>Liliopsida</taxon>
        <taxon>Poales</taxon>
        <taxon>Poaceae</taxon>
        <taxon>PACMAD clade</taxon>
        <taxon>Panicoideae</taxon>
        <taxon>Panicodae</taxon>
        <taxon>Paniceae</taxon>
        <taxon>Cenchrinae</taxon>
        <taxon>Setaria</taxon>
    </lineage>
</organism>
<reference evidence="1" key="2">
    <citation type="submission" date="2018-08" db="UniProtKB">
        <authorList>
            <consortium name="EnsemblPlants"/>
        </authorList>
    </citation>
    <scope>IDENTIFICATION</scope>
    <source>
        <strain evidence="1">Yugu1</strain>
    </source>
</reference>
<name>K3ZG17_SETIT</name>
<accession>K3ZG17</accession>
<dbReference type="Gramene" id="KQL13564">
    <property type="protein sequence ID" value="KQL13564"/>
    <property type="gene ID" value="SETIT_025519mg"/>
</dbReference>
<evidence type="ECO:0000313" key="2">
    <source>
        <dbReference type="Proteomes" id="UP000004995"/>
    </source>
</evidence>
<reference evidence="2" key="1">
    <citation type="journal article" date="2012" name="Nat. Biotechnol.">
        <title>Reference genome sequence of the model plant Setaria.</title>
        <authorList>
            <person name="Bennetzen J.L."/>
            <person name="Schmutz J."/>
            <person name="Wang H."/>
            <person name="Percifield R."/>
            <person name="Hawkins J."/>
            <person name="Pontaroli A.C."/>
            <person name="Estep M."/>
            <person name="Feng L."/>
            <person name="Vaughn J.N."/>
            <person name="Grimwood J."/>
            <person name="Jenkins J."/>
            <person name="Barry K."/>
            <person name="Lindquist E."/>
            <person name="Hellsten U."/>
            <person name="Deshpande S."/>
            <person name="Wang X."/>
            <person name="Wu X."/>
            <person name="Mitros T."/>
            <person name="Triplett J."/>
            <person name="Yang X."/>
            <person name="Ye C.Y."/>
            <person name="Mauro-Herrera M."/>
            <person name="Wang L."/>
            <person name="Li P."/>
            <person name="Sharma M."/>
            <person name="Sharma R."/>
            <person name="Ronald P.C."/>
            <person name="Panaud O."/>
            <person name="Kellogg E.A."/>
            <person name="Brutnell T.P."/>
            <person name="Doust A.N."/>
            <person name="Tuskan G.A."/>
            <person name="Rokhsar D."/>
            <person name="Devos K.M."/>
        </authorList>
    </citation>
    <scope>NUCLEOTIDE SEQUENCE [LARGE SCALE GENOMIC DNA]</scope>
    <source>
        <strain evidence="2">cv. Yugu1</strain>
    </source>
</reference>
<evidence type="ECO:0000313" key="1">
    <source>
        <dbReference type="EnsemblPlants" id="KQL13564"/>
    </source>
</evidence>
<proteinExistence type="predicted"/>